<gene>
    <name evidence="14" type="ORF">C7389_109207</name>
</gene>
<keyword evidence="11" id="KW-0472">Membrane</keyword>
<feature type="site" description="Transition state stabilizer" evidence="10">
    <location>
        <position position="171"/>
    </location>
</feature>
<dbReference type="EC" id="2.4.99.12" evidence="3 11"/>
<keyword evidence="5" id="KW-0997">Cell inner membrane</keyword>
<feature type="domain" description="3-deoxy-D-manno-octulosonic-acid transferase N-terminal" evidence="13">
    <location>
        <begin position="73"/>
        <end position="250"/>
    </location>
</feature>
<dbReference type="InterPro" id="IPR001296">
    <property type="entry name" value="Glyco_trans_1"/>
</dbReference>
<evidence type="ECO:0000259" key="12">
    <source>
        <dbReference type="Pfam" id="PF00534"/>
    </source>
</evidence>
<dbReference type="SUPFAM" id="SSF53756">
    <property type="entry name" value="UDP-Glycosyltransferase/glycogen phosphorylase"/>
    <property type="match status" value="1"/>
</dbReference>
<name>A0A4R6DYT9_9RHOO</name>
<keyword evidence="11" id="KW-1003">Cell membrane</keyword>
<keyword evidence="11" id="KW-1133">Transmembrane helix</keyword>
<dbReference type="Gene3D" id="3.40.50.11720">
    <property type="entry name" value="3-Deoxy-D-manno-octulosonic-acid transferase, N-terminal domain"/>
    <property type="match status" value="1"/>
</dbReference>
<dbReference type="AlphaFoldDB" id="A0A4R6DYT9"/>
<dbReference type="NCBIfam" id="NF004386">
    <property type="entry name" value="PRK05749.1-2"/>
    <property type="match status" value="1"/>
</dbReference>
<evidence type="ECO:0000256" key="1">
    <source>
        <dbReference type="ARBA" id="ARBA00004196"/>
    </source>
</evidence>
<evidence type="ECO:0000259" key="13">
    <source>
        <dbReference type="Pfam" id="PF04413"/>
    </source>
</evidence>
<dbReference type="InterPro" id="IPR039901">
    <property type="entry name" value="Kdotransferase"/>
</dbReference>
<organism evidence="14 15">
    <name type="scientific">Azoarcus indigens</name>
    <dbReference type="NCBI Taxonomy" id="29545"/>
    <lineage>
        <taxon>Bacteria</taxon>
        <taxon>Pseudomonadati</taxon>
        <taxon>Pseudomonadota</taxon>
        <taxon>Betaproteobacteria</taxon>
        <taxon>Rhodocyclales</taxon>
        <taxon>Zoogloeaceae</taxon>
        <taxon>Azoarcus</taxon>
    </lineage>
</organism>
<dbReference type="PANTHER" id="PTHR42755:SF1">
    <property type="entry name" value="3-DEOXY-D-MANNO-OCTULOSONIC ACID TRANSFERASE, MITOCHONDRIAL-RELATED"/>
    <property type="match status" value="1"/>
</dbReference>
<evidence type="ECO:0000256" key="6">
    <source>
        <dbReference type="ARBA" id="ARBA00022679"/>
    </source>
</evidence>
<comment type="subcellular location">
    <subcellularLocation>
        <location evidence="1">Cell envelope</location>
    </subcellularLocation>
    <subcellularLocation>
        <location evidence="11">Cell membrane</location>
    </subcellularLocation>
</comment>
<evidence type="ECO:0000256" key="4">
    <source>
        <dbReference type="ARBA" id="ARBA00019077"/>
    </source>
</evidence>
<evidence type="ECO:0000256" key="10">
    <source>
        <dbReference type="PIRSR" id="PIRSR639901-2"/>
    </source>
</evidence>
<evidence type="ECO:0000256" key="7">
    <source>
        <dbReference type="ARBA" id="ARBA00031445"/>
    </source>
</evidence>
<evidence type="ECO:0000256" key="8">
    <source>
        <dbReference type="ARBA" id="ARBA00049183"/>
    </source>
</evidence>
<comment type="caution">
    <text evidence="14">The sequence shown here is derived from an EMBL/GenBank/DDBJ whole genome shotgun (WGS) entry which is preliminary data.</text>
</comment>
<dbReference type="NCBIfam" id="NF004388">
    <property type="entry name" value="PRK05749.1-4"/>
    <property type="match status" value="1"/>
</dbReference>
<dbReference type="Gene3D" id="3.40.50.2000">
    <property type="entry name" value="Glycogen Phosphorylase B"/>
    <property type="match status" value="1"/>
</dbReference>
<dbReference type="GO" id="GO:0009245">
    <property type="term" value="P:lipid A biosynthetic process"/>
    <property type="evidence" value="ECO:0007669"/>
    <property type="project" value="TreeGrafter"/>
</dbReference>
<feature type="site" description="Transition state stabilizer" evidence="10">
    <location>
        <position position="247"/>
    </location>
</feature>
<proteinExistence type="inferred from homology"/>
<dbReference type="GO" id="GO:0009244">
    <property type="term" value="P:lipopolysaccharide core region biosynthetic process"/>
    <property type="evidence" value="ECO:0007669"/>
    <property type="project" value="UniProtKB-UniRule"/>
</dbReference>
<evidence type="ECO:0000313" key="15">
    <source>
        <dbReference type="Proteomes" id="UP000295129"/>
    </source>
</evidence>
<keyword evidence="11" id="KW-0448">Lipopolysaccharide biosynthesis</keyword>
<evidence type="ECO:0000256" key="9">
    <source>
        <dbReference type="PIRSR" id="PIRSR639901-1"/>
    </source>
</evidence>
<dbReference type="InterPro" id="IPR038107">
    <property type="entry name" value="Glycos_transf_N_sf"/>
</dbReference>
<evidence type="ECO:0000256" key="11">
    <source>
        <dbReference type="RuleBase" id="RU365103"/>
    </source>
</evidence>
<keyword evidence="6 11" id="KW-0808">Transferase</keyword>
<dbReference type="UniPathway" id="UPA00958"/>
<dbReference type="Pfam" id="PF04413">
    <property type="entry name" value="Glycos_transf_N"/>
    <property type="match status" value="1"/>
</dbReference>
<dbReference type="Proteomes" id="UP000295129">
    <property type="component" value="Unassembled WGS sequence"/>
</dbReference>
<comment type="function">
    <text evidence="11">Involved in lipopolysaccharide (LPS) biosynthesis. Catalyzes the transfer of 3-deoxy-D-manno-octulosonate (Kdo) residue(s) from CMP-Kdo to lipid IV(A), the tetraacyldisaccharide-1,4'-bisphosphate precursor of lipid A.</text>
</comment>
<keyword evidence="11" id="KW-0812">Transmembrane</keyword>
<dbReference type="EMBL" id="SNVV01000009">
    <property type="protein sequence ID" value="TDN50511.1"/>
    <property type="molecule type" value="Genomic_DNA"/>
</dbReference>
<protein>
    <recommendedName>
        <fullName evidence="4 11">3-deoxy-D-manno-octulosonic acid transferase</fullName>
        <shortName evidence="11">Kdo transferase</shortName>
        <ecNumber evidence="3 11">2.4.99.12</ecNumber>
    </recommendedName>
    <alternativeName>
        <fullName evidence="7 11">Lipid IV(A) 3-deoxy-D-manno-octulosonic acid transferase</fullName>
    </alternativeName>
</protein>
<evidence type="ECO:0000313" key="14">
    <source>
        <dbReference type="EMBL" id="TDN50511.1"/>
    </source>
</evidence>
<comment type="pathway">
    <text evidence="2 11">Bacterial outer membrane biogenesis; LPS core biosynthesis.</text>
</comment>
<accession>A0A4R6DYT9</accession>
<dbReference type="PANTHER" id="PTHR42755">
    <property type="entry name" value="3-DEOXY-MANNO-OCTULOSONATE CYTIDYLYLTRANSFERASE"/>
    <property type="match status" value="1"/>
</dbReference>
<evidence type="ECO:0000256" key="3">
    <source>
        <dbReference type="ARBA" id="ARBA00012621"/>
    </source>
</evidence>
<comment type="similarity">
    <text evidence="11">Belongs to the glycosyltransferase group 1 family.</text>
</comment>
<feature type="active site" description="Proton acceptor" evidence="9">
    <location>
        <position position="99"/>
    </location>
</feature>
<dbReference type="GO" id="GO:0030313">
    <property type="term" value="C:cell envelope"/>
    <property type="evidence" value="ECO:0007669"/>
    <property type="project" value="UniProtKB-SubCell"/>
</dbReference>
<dbReference type="GO" id="GO:0005886">
    <property type="term" value="C:plasma membrane"/>
    <property type="evidence" value="ECO:0007669"/>
    <property type="project" value="UniProtKB-SubCell"/>
</dbReference>
<dbReference type="GO" id="GO:0043842">
    <property type="term" value="F:Kdo transferase activity"/>
    <property type="evidence" value="ECO:0007669"/>
    <property type="project" value="UniProtKB-EC"/>
</dbReference>
<keyword evidence="15" id="KW-1185">Reference proteome</keyword>
<dbReference type="FunFam" id="3.40.50.11720:FF:000001">
    <property type="entry name" value="3-deoxy-D-manno-octulosonic acid transferase"/>
    <property type="match status" value="1"/>
</dbReference>
<comment type="catalytic activity">
    <reaction evidence="8 11">
        <text>lipid IVA (E. coli) + CMP-3-deoxy-beta-D-manno-octulosonate = alpha-Kdo-(2-&gt;6)-lipid IVA (E. coli) + CMP + H(+)</text>
        <dbReference type="Rhea" id="RHEA:28066"/>
        <dbReference type="ChEBI" id="CHEBI:15378"/>
        <dbReference type="ChEBI" id="CHEBI:58603"/>
        <dbReference type="ChEBI" id="CHEBI:60364"/>
        <dbReference type="ChEBI" id="CHEBI:60377"/>
        <dbReference type="ChEBI" id="CHEBI:85987"/>
        <dbReference type="EC" id="2.4.99.12"/>
    </reaction>
</comment>
<sequence>MTGTSPFRRCPASAGAAALPVPERARRYTLHSPFPLLPMSARLPYTLLWILALPFVLLRLLWRARRQPDYLRHWGERFGSYAGKPPEKLIWVHAVSVGETRAAEPLLRALLAQWPDHGVLLTQMTPTGRETAEALFGKEPRVLLAYLPYDLGWLSARFLRHFRPRFGVIMETELWPNLLATCRRQGVPVALVNARLSERSARRYARLPALSELTLGALSAVAAQTEDDARRLNALGAPQPRVTGSIKFDITPPAAQLELARQFRSGFDQRPVLLAASTRDGEEALLLEAFKQHANTDVLLALVPRHPQRFDEVARLVQSRGLKLQRRSDNAPVAADTRVWLGDSMGEMFAYYAAADVALIGGSWLPFGGQNPIEACAVGTPVLLGPHTYNFLQVAEQAIAAGAAQRLPDAEGGVKEALALLGDPDRRARMAQAGAQFSLAHRGATARTVAVLKTMPAQVEQA</sequence>
<evidence type="ECO:0000256" key="2">
    <source>
        <dbReference type="ARBA" id="ARBA00004713"/>
    </source>
</evidence>
<feature type="domain" description="Glycosyl transferase family 1" evidence="12">
    <location>
        <begin position="287"/>
        <end position="436"/>
    </location>
</feature>
<dbReference type="Pfam" id="PF00534">
    <property type="entry name" value="Glycos_transf_1"/>
    <property type="match status" value="1"/>
</dbReference>
<evidence type="ECO:0000256" key="5">
    <source>
        <dbReference type="ARBA" id="ARBA00022519"/>
    </source>
</evidence>
<dbReference type="InterPro" id="IPR007507">
    <property type="entry name" value="Glycos_transf_N"/>
</dbReference>
<reference evidence="14 15" key="1">
    <citation type="submission" date="2019-03" db="EMBL/GenBank/DDBJ databases">
        <title>Genomic Encyclopedia of Type Strains, Phase IV (KMG-IV): sequencing the most valuable type-strain genomes for metagenomic binning, comparative biology and taxonomic classification.</title>
        <authorList>
            <person name="Goeker M."/>
        </authorList>
    </citation>
    <scope>NUCLEOTIDE SEQUENCE [LARGE SCALE GENOMIC DNA]</scope>
    <source>
        <strain evidence="14 15">DSM 12121</strain>
    </source>
</reference>
<feature type="transmembrane region" description="Helical" evidence="11">
    <location>
        <begin position="43"/>
        <end position="62"/>
    </location>
</feature>